<dbReference type="GO" id="GO:0004190">
    <property type="term" value="F:aspartic-type endopeptidase activity"/>
    <property type="evidence" value="ECO:0007669"/>
    <property type="project" value="UniProtKB-KW"/>
</dbReference>
<evidence type="ECO:0000256" key="3">
    <source>
        <dbReference type="ARBA" id="ARBA00022750"/>
    </source>
</evidence>
<evidence type="ECO:0000313" key="10">
    <source>
        <dbReference type="EMBL" id="MBW0464874.1"/>
    </source>
</evidence>
<dbReference type="InterPro" id="IPR001969">
    <property type="entry name" value="Aspartic_peptidase_AS"/>
</dbReference>
<keyword evidence="11" id="KW-1185">Reference proteome</keyword>
<dbReference type="FunFam" id="2.40.70.10:FF:000115">
    <property type="entry name" value="Lysosomal aspartic protease"/>
    <property type="match status" value="1"/>
</dbReference>
<accession>A0A9Q3GF11</accession>
<evidence type="ECO:0000256" key="4">
    <source>
        <dbReference type="ARBA" id="ARBA00022801"/>
    </source>
</evidence>
<dbReference type="InterPro" id="IPR033121">
    <property type="entry name" value="PEPTIDASE_A1"/>
</dbReference>
<proteinExistence type="inferred from homology"/>
<dbReference type="AlphaFoldDB" id="A0A9Q3GF11"/>
<dbReference type="InterPro" id="IPR001461">
    <property type="entry name" value="Aspartic_peptidase_A1"/>
</dbReference>
<dbReference type="PANTHER" id="PTHR47966">
    <property type="entry name" value="BETA-SITE APP-CLEAVING ENZYME, ISOFORM A-RELATED"/>
    <property type="match status" value="1"/>
</dbReference>
<dbReference type="InterPro" id="IPR021109">
    <property type="entry name" value="Peptidase_aspartic_dom_sf"/>
</dbReference>
<gene>
    <name evidence="10" type="ORF">O181_004589</name>
</gene>
<keyword evidence="3 6" id="KW-0064">Aspartyl protease</keyword>
<evidence type="ECO:0000256" key="1">
    <source>
        <dbReference type="ARBA" id="ARBA00007447"/>
    </source>
</evidence>
<protein>
    <recommendedName>
        <fullName evidence="9">Peptidase A1 domain-containing protein</fullName>
    </recommendedName>
</protein>
<dbReference type="InterPro" id="IPR034164">
    <property type="entry name" value="Pepsin-like_dom"/>
</dbReference>
<feature type="active site" evidence="5">
    <location>
        <position position="259"/>
    </location>
</feature>
<dbReference type="Gene3D" id="2.40.70.10">
    <property type="entry name" value="Acid Proteases"/>
    <property type="match status" value="2"/>
</dbReference>
<evidence type="ECO:0000256" key="5">
    <source>
        <dbReference type="PIRSR" id="PIRSR601461-1"/>
    </source>
</evidence>
<dbReference type="EMBL" id="AVOT02000903">
    <property type="protein sequence ID" value="MBW0464874.1"/>
    <property type="molecule type" value="Genomic_DNA"/>
</dbReference>
<dbReference type="GO" id="GO:0006508">
    <property type="term" value="P:proteolysis"/>
    <property type="evidence" value="ECO:0007669"/>
    <property type="project" value="UniProtKB-KW"/>
</dbReference>
<keyword evidence="4 6" id="KW-0378">Hydrolase</keyword>
<feature type="compositionally biased region" description="Polar residues" evidence="7">
    <location>
        <begin position="110"/>
        <end position="131"/>
    </location>
</feature>
<evidence type="ECO:0000256" key="7">
    <source>
        <dbReference type="SAM" id="MobiDB-lite"/>
    </source>
</evidence>
<dbReference type="SUPFAM" id="SSF50630">
    <property type="entry name" value="Acid proteases"/>
    <property type="match status" value="1"/>
</dbReference>
<evidence type="ECO:0000256" key="2">
    <source>
        <dbReference type="ARBA" id="ARBA00022670"/>
    </source>
</evidence>
<feature type="signal peptide" evidence="8">
    <location>
        <begin position="1"/>
        <end position="16"/>
    </location>
</feature>
<feature type="chain" id="PRO_5040475483" description="Peptidase A1 domain-containing protein" evidence="8">
    <location>
        <begin position="17"/>
        <end position="570"/>
    </location>
</feature>
<comment type="caution">
    <text evidence="10">The sequence shown here is derived from an EMBL/GenBank/DDBJ whole genome shotgun (WGS) entry which is preliminary data.</text>
</comment>
<feature type="compositionally biased region" description="Basic and acidic residues" evidence="7">
    <location>
        <begin position="100"/>
        <end position="109"/>
    </location>
</feature>
<evidence type="ECO:0000256" key="6">
    <source>
        <dbReference type="RuleBase" id="RU000454"/>
    </source>
</evidence>
<evidence type="ECO:0000313" key="11">
    <source>
        <dbReference type="Proteomes" id="UP000765509"/>
    </source>
</evidence>
<comment type="similarity">
    <text evidence="1 6">Belongs to the peptidase A1 family.</text>
</comment>
<feature type="region of interest" description="Disordered" evidence="7">
    <location>
        <begin position="202"/>
        <end position="221"/>
    </location>
</feature>
<evidence type="ECO:0000256" key="8">
    <source>
        <dbReference type="SAM" id="SignalP"/>
    </source>
</evidence>
<feature type="domain" description="Peptidase A1" evidence="9">
    <location>
        <begin position="241"/>
        <end position="565"/>
    </location>
</feature>
<dbReference type="PROSITE" id="PS51767">
    <property type="entry name" value="PEPTIDASE_A1"/>
    <property type="match status" value="1"/>
</dbReference>
<dbReference type="PROSITE" id="PS00141">
    <property type="entry name" value="ASP_PROTEASE"/>
    <property type="match status" value="1"/>
</dbReference>
<name>A0A9Q3GF11_9BASI</name>
<reference evidence="10" key="1">
    <citation type="submission" date="2021-03" db="EMBL/GenBank/DDBJ databases">
        <title>Draft genome sequence of rust myrtle Austropuccinia psidii MF-1, a brazilian biotype.</title>
        <authorList>
            <person name="Quecine M.C."/>
            <person name="Pachon D.M.R."/>
            <person name="Bonatelli M.L."/>
            <person name="Correr F.H."/>
            <person name="Franceschini L.M."/>
            <person name="Leite T.F."/>
            <person name="Margarido G.R.A."/>
            <person name="Almeida C.A."/>
            <person name="Ferrarezi J.A."/>
            <person name="Labate C.A."/>
        </authorList>
    </citation>
    <scope>NUCLEOTIDE SEQUENCE</scope>
    <source>
        <strain evidence="10">MF-1</strain>
    </source>
</reference>
<dbReference type="CDD" id="cd05471">
    <property type="entry name" value="pepsin_like"/>
    <property type="match status" value="1"/>
</dbReference>
<dbReference type="Pfam" id="PF00026">
    <property type="entry name" value="Asp"/>
    <property type="match status" value="1"/>
</dbReference>
<dbReference type="PRINTS" id="PR00792">
    <property type="entry name" value="PEPSIN"/>
</dbReference>
<feature type="region of interest" description="Disordered" evidence="7">
    <location>
        <begin position="100"/>
        <end position="141"/>
    </location>
</feature>
<dbReference type="Proteomes" id="UP000765509">
    <property type="component" value="Unassembled WGS sequence"/>
</dbReference>
<sequence length="570" mass="63207">MKLLLYLLGGLSVTLAHIVIPLGSKAPLRVASRSTLGGTPQNSERVVDWSELKYAAQRTIARYSVLGVKTPPPSEPRFRWLASDSLPGSLRQLAMASDYSNEHPMKNDNGENQPSSGSGSRRTALRTNNMESDNDQNGDLDKGDAFAKLGWERGSRYLKQRIGTTRNETKKLHRVVSQEKKLLPHKNTFTRWRPKQETTFKSHSEMLNKSKQRTRLTTEPTEENGHTLLIDSVSDKGDIEFYGQIQVGTPPKTFMIDFDTGSSDMWVKSSSCKENCGRRSKNPHQFYEPNNSTTSKDLKTQFHIAYGVGGVSGRLYEDTVSVSGYQVLKQDFASCDILSEDWSDDPADGVLGLAFESIATSGKKPWFYNALDQNSALNQSFNSQMFSFALGRLSSGSHSQSELYLGGKNPKKYIGDFQWVPLMSNTYWRIQLRNLSCNNGVDENSKVNIPLSAAIIDSGTTYIAAPNDQARMFWGSVPNARLQPGEGFYTYPCAQTVKMTFEFEGGVKLVVNELDMNLGKVSPGSDRCVGAVFGGQTGGNWILGISFMKSYYTTFDLAGSRIGFATPSYH</sequence>
<feature type="compositionally biased region" description="Polar residues" evidence="7">
    <location>
        <begin position="209"/>
        <end position="219"/>
    </location>
</feature>
<organism evidence="10 11">
    <name type="scientific">Austropuccinia psidii MF-1</name>
    <dbReference type="NCBI Taxonomy" id="1389203"/>
    <lineage>
        <taxon>Eukaryota</taxon>
        <taxon>Fungi</taxon>
        <taxon>Dikarya</taxon>
        <taxon>Basidiomycota</taxon>
        <taxon>Pucciniomycotina</taxon>
        <taxon>Pucciniomycetes</taxon>
        <taxon>Pucciniales</taxon>
        <taxon>Sphaerophragmiaceae</taxon>
        <taxon>Austropuccinia</taxon>
    </lineage>
</organism>
<feature type="active site" evidence="5">
    <location>
        <position position="457"/>
    </location>
</feature>
<keyword evidence="8" id="KW-0732">Signal</keyword>
<keyword evidence="2 6" id="KW-0645">Protease</keyword>
<dbReference type="PANTHER" id="PTHR47966:SF51">
    <property type="entry name" value="BETA-SITE APP-CLEAVING ENZYME, ISOFORM A-RELATED"/>
    <property type="match status" value="1"/>
</dbReference>
<dbReference type="OrthoDB" id="15189at2759"/>
<evidence type="ECO:0000259" key="9">
    <source>
        <dbReference type="PROSITE" id="PS51767"/>
    </source>
</evidence>